<dbReference type="Gene3D" id="1.10.10.10">
    <property type="entry name" value="Winged helix-like DNA-binding domain superfamily/Winged helix DNA-binding domain"/>
    <property type="match status" value="1"/>
</dbReference>
<dbReference type="GO" id="GO:0032993">
    <property type="term" value="C:protein-DNA complex"/>
    <property type="evidence" value="ECO:0007669"/>
    <property type="project" value="TreeGrafter"/>
</dbReference>
<evidence type="ECO:0000313" key="9">
    <source>
        <dbReference type="EMBL" id="WIX84129.1"/>
    </source>
</evidence>
<evidence type="ECO:0000313" key="10">
    <source>
        <dbReference type="Proteomes" id="UP001236014"/>
    </source>
</evidence>
<dbReference type="InterPro" id="IPR011006">
    <property type="entry name" value="CheY-like_superfamily"/>
</dbReference>
<dbReference type="PANTHER" id="PTHR48111:SF4">
    <property type="entry name" value="DNA-BINDING DUAL TRANSCRIPTIONAL REGULATOR OMPR"/>
    <property type="match status" value="1"/>
</dbReference>
<dbReference type="GO" id="GO:0005829">
    <property type="term" value="C:cytosol"/>
    <property type="evidence" value="ECO:0007669"/>
    <property type="project" value="TreeGrafter"/>
</dbReference>
<dbReference type="InterPro" id="IPR036388">
    <property type="entry name" value="WH-like_DNA-bd_sf"/>
</dbReference>
<evidence type="ECO:0000259" key="8">
    <source>
        <dbReference type="PROSITE" id="PS51755"/>
    </source>
</evidence>
<dbReference type="GO" id="GO:0000976">
    <property type="term" value="F:transcription cis-regulatory region binding"/>
    <property type="evidence" value="ECO:0007669"/>
    <property type="project" value="TreeGrafter"/>
</dbReference>
<protein>
    <submittedName>
        <fullName evidence="9">Response regulator transcription factor</fullName>
    </submittedName>
</protein>
<evidence type="ECO:0000256" key="6">
    <source>
        <dbReference type="PROSITE-ProRule" id="PRU01091"/>
    </source>
</evidence>
<evidence type="ECO:0000259" key="7">
    <source>
        <dbReference type="PROSITE" id="PS50110"/>
    </source>
</evidence>
<feature type="DNA-binding region" description="OmpR/PhoB-type" evidence="6">
    <location>
        <begin position="46"/>
        <end position="143"/>
    </location>
</feature>
<accession>A0A9Y2N2N0</accession>
<keyword evidence="3 6" id="KW-0238">DNA-binding</keyword>
<dbReference type="PROSITE" id="PS51755">
    <property type="entry name" value="OMPR_PHOB"/>
    <property type="match status" value="1"/>
</dbReference>
<dbReference type="GO" id="GO:0006355">
    <property type="term" value="P:regulation of DNA-templated transcription"/>
    <property type="evidence" value="ECO:0007669"/>
    <property type="project" value="InterPro"/>
</dbReference>
<keyword evidence="10" id="KW-1185">Reference proteome</keyword>
<dbReference type="EMBL" id="CP127294">
    <property type="protein sequence ID" value="WIX84129.1"/>
    <property type="molecule type" value="Genomic_DNA"/>
</dbReference>
<dbReference type="Gene3D" id="6.10.250.690">
    <property type="match status" value="1"/>
</dbReference>
<dbReference type="PANTHER" id="PTHR48111">
    <property type="entry name" value="REGULATOR OF RPOS"/>
    <property type="match status" value="1"/>
</dbReference>
<gene>
    <name evidence="9" type="ORF">QRX50_37200</name>
</gene>
<dbReference type="SUPFAM" id="SSF52172">
    <property type="entry name" value="CheY-like"/>
    <property type="match status" value="1"/>
</dbReference>
<keyword evidence="2" id="KW-0805">Transcription regulation</keyword>
<sequence>MLTGRGEEADKLIGLSAGADDYLAKPFSPRELVARVQAMLRRPRDLATAQVQPPAGLVDIDRDTREVWVGGKPVGLTKIEFDLLGALIDNVWQVHTRDQLRERVWGGAGLADDHAVDVHMSNLRHKLDAAGYGGMIATVRGIG</sequence>
<proteinExistence type="predicted"/>
<dbReference type="InterPro" id="IPR039420">
    <property type="entry name" value="WalR-like"/>
</dbReference>
<evidence type="ECO:0000256" key="5">
    <source>
        <dbReference type="PROSITE-ProRule" id="PRU00169"/>
    </source>
</evidence>
<evidence type="ECO:0000256" key="3">
    <source>
        <dbReference type="ARBA" id="ARBA00023125"/>
    </source>
</evidence>
<dbReference type="GO" id="GO:0000156">
    <property type="term" value="F:phosphorelay response regulator activity"/>
    <property type="evidence" value="ECO:0007669"/>
    <property type="project" value="TreeGrafter"/>
</dbReference>
<evidence type="ECO:0000256" key="1">
    <source>
        <dbReference type="ARBA" id="ARBA00022553"/>
    </source>
</evidence>
<comment type="caution">
    <text evidence="5">Lacks conserved residue(s) required for the propagation of feature annotation.</text>
</comment>
<dbReference type="SUPFAM" id="SSF46894">
    <property type="entry name" value="C-terminal effector domain of the bipartite response regulators"/>
    <property type="match status" value="1"/>
</dbReference>
<dbReference type="InterPro" id="IPR016032">
    <property type="entry name" value="Sig_transdc_resp-reg_C-effctor"/>
</dbReference>
<keyword evidence="4" id="KW-0804">Transcription</keyword>
<dbReference type="InterPro" id="IPR001867">
    <property type="entry name" value="OmpR/PhoB-type_DNA-bd"/>
</dbReference>
<dbReference type="CDD" id="cd00383">
    <property type="entry name" value="trans_reg_C"/>
    <property type="match status" value="1"/>
</dbReference>
<evidence type="ECO:0000256" key="2">
    <source>
        <dbReference type="ARBA" id="ARBA00023015"/>
    </source>
</evidence>
<keyword evidence="1" id="KW-0597">Phosphoprotein</keyword>
<dbReference type="SMART" id="SM00862">
    <property type="entry name" value="Trans_reg_C"/>
    <property type="match status" value="1"/>
</dbReference>
<dbReference type="InterPro" id="IPR001789">
    <property type="entry name" value="Sig_transdc_resp-reg_receiver"/>
</dbReference>
<feature type="domain" description="Response regulatory" evidence="7">
    <location>
        <begin position="1"/>
        <end position="40"/>
    </location>
</feature>
<organism evidence="9 10">
    <name type="scientific">Amycolatopsis carbonis</name>
    <dbReference type="NCBI Taxonomy" id="715471"/>
    <lineage>
        <taxon>Bacteria</taxon>
        <taxon>Bacillati</taxon>
        <taxon>Actinomycetota</taxon>
        <taxon>Actinomycetes</taxon>
        <taxon>Pseudonocardiales</taxon>
        <taxon>Pseudonocardiaceae</taxon>
        <taxon>Amycolatopsis</taxon>
    </lineage>
</organism>
<dbReference type="PROSITE" id="PS50110">
    <property type="entry name" value="RESPONSE_REGULATORY"/>
    <property type="match status" value="1"/>
</dbReference>
<dbReference type="AlphaFoldDB" id="A0A9Y2N2N0"/>
<reference evidence="9 10" key="1">
    <citation type="submission" date="2023-06" db="EMBL/GenBank/DDBJ databases">
        <authorList>
            <person name="Oyuntsetseg B."/>
            <person name="Kim S.B."/>
        </authorList>
    </citation>
    <scope>NUCLEOTIDE SEQUENCE [LARGE SCALE GENOMIC DNA]</scope>
    <source>
        <strain evidence="9 10">2-15</strain>
    </source>
</reference>
<feature type="domain" description="OmpR/PhoB-type" evidence="8">
    <location>
        <begin position="46"/>
        <end position="143"/>
    </location>
</feature>
<name>A0A9Y2N2N0_9PSEU</name>
<dbReference type="Proteomes" id="UP001236014">
    <property type="component" value="Chromosome"/>
</dbReference>
<dbReference type="KEGG" id="acab:QRX50_37200"/>
<dbReference type="Pfam" id="PF00486">
    <property type="entry name" value="Trans_reg_C"/>
    <property type="match status" value="1"/>
</dbReference>
<evidence type="ECO:0000256" key="4">
    <source>
        <dbReference type="ARBA" id="ARBA00023163"/>
    </source>
</evidence>